<comment type="caution">
    <text evidence="2">The sequence shown here is derived from an EMBL/GenBank/DDBJ whole genome shotgun (WGS) entry which is preliminary data.</text>
</comment>
<gene>
    <name evidence="2" type="ORF">GCM10012278_27810</name>
</gene>
<evidence type="ECO:0008006" key="4">
    <source>
        <dbReference type="Google" id="ProtNLM"/>
    </source>
</evidence>
<dbReference type="Proteomes" id="UP000660745">
    <property type="component" value="Unassembled WGS sequence"/>
</dbReference>
<dbReference type="NCBIfam" id="NF038083">
    <property type="entry name" value="CU044_5270_fam"/>
    <property type="match status" value="1"/>
</dbReference>
<sequence length="322" mass="34859">MDEFGRFLHATPAITSEAREAARARLQAAMREPDAHRSASPPPRRRPRLAWRLALAASVAVAVGTGVLLTREGEPPATTPVASVRDLGDKAAKRAETDPYTTTPSPGQWLYVKQIQAPVKEPDPEVDRDKRMTLETWHSLDGKQTALDDGTGKIVIHDVGTGATAEDLARAPVTPEEMIARVGAAVDATPATEFDDVSAARGERIFRRISELLAEQPLVPDVRAALFRALPTIQGVTVKQDAIDAAGRHGIAFVCTGTWVRSEIIVSAQDYRLLGSYRESVADRTYVLHLAGVPPRTVTAGTLLEWSARMETKVVDKPGDQP</sequence>
<name>A0A918A3B0_9ACTN</name>
<dbReference type="EMBL" id="BMNK01000004">
    <property type="protein sequence ID" value="GGP06034.1"/>
    <property type="molecule type" value="Genomic_DNA"/>
</dbReference>
<evidence type="ECO:0000313" key="2">
    <source>
        <dbReference type="EMBL" id="GGP06034.1"/>
    </source>
</evidence>
<feature type="region of interest" description="Disordered" evidence="1">
    <location>
        <begin position="19"/>
        <end position="46"/>
    </location>
</feature>
<keyword evidence="3" id="KW-1185">Reference proteome</keyword>
<dbReference type="InterPro" id="IPR047789">
    <property type="entry name" value="CU044_5270-like"/>
</dbReference>
<feature type="region of interest" description="Disordered" evidence="1">
    <location>
        <begin position="71"/>
        <end position="106"/>
    </location>
</feature>
<proteinExistence type="predicted"/>
<reference evidence="2" key="1">
    <citation type="journal article" date="2014" name="Int. J. Syst. Evol. Microbiol.">
        <title>Complete genome sequence of Corynebacterium casei LMG S-19264T (=DSM 44701T), isolated from a smear-ripened cheese.</title>
        <authorList>
            <consortium name="US DOE Joint Genome Institute (JGI-PGF)"/>
            <person name="Walter F."/>
            <person name="Albersmeier A."/>
            <person name="Kalinowski J."/>
            <person name="Ruckert C."/>
        </authorList>
    </citation>
    <scope>NUCLEOTIDE SEQUENCE</scope>
    <source>
        <strain evidence="2">CGMCC 4.7430</strain>
    </source>
</reference>
<reference evidence="2" key="2">
    <citation type="submission" date="2020-09" db="EMBL/GenBank/DDBJ databases">
        <authorList>
            <person name="Sun Q."/>
            <person name="Zhou Y."/>
        </authorList>
    </citation>
    <scope>NUCLEOTIDE SEQUENCE</scope>
    <source>
        <strain evidence="2">CGMCC 4.7430</strain>
    </source>
</reference>
<evidence type="ECO:0000256" key="1">
    <source>
        <dbReference type="SAM" id="MobiDB-lite"/>
    </source>
</evidence>
<evidence type="ECO:0000313" key="3">
    <source>
        <dbReference type="Proteomes" id="UP000660745"/>
    </source>
</evidence>
<dbReference type="AlphaFoldDB" id="A0A918A3B0"/>
<feature type="compositionally biased region" description="Basic and acidic residues" evidence="1">
    <location>
        <begin position="86"/>
        <end position="97"/>
    </location>
</feature>
<accession>A0A918A3B0</accession>
<protein>
    <recommendedName>
        <fullName evidence="4">CU044_5270 family protein</fullName>
    </recommendedName>
</protein>
<organism evidence="2 3">
    <name type="scientific">Nonomuraea glycinis</name>
    <dbReference type="NCBI Taxonomy" id="2047744"/>
    <lineage>
        <taxon>Bacteria</taxon>
        <taxon>Bacillati</taxon>
        <taxon>Actinomycetota</taxon>
        <taxon>Actinomycetes</taxon>
        <taxon>Streptosporangiales</taxon>
        <taxon>Streptosporangiaceae</taxon>
        <taxon>Nonomuraea</taxon>
    </lineage>
</organism>